<reference evidence="3" key="1">
    <citation type="journal article" date="2019" name="Int. J. Syst. Evol. Microbiol.">
        <title>The Global Catalogue of Microorganisms (GCM) 10K type strain sequencing project: providing services to taxonomists for standard genome sequencing and annotation.</title>
        <authorList>
            <consortium name="The Broad Institute Genomics Platform"/>
            <consortium name="The Broad Institute Genome Sequencing Center for Infectious Disease"/>
            <person name="Wu L."/>
            <person name="Ma J."/>
        </authorList>
    </citation>
    <scope>NUCLEOTIDE SEQUENCE [LARGE SCALE GENOMIC DNA]</scope>
    <source>
        <strain evidence="3">KCTC 19812</strain>
    </source>
</reference>
<dbReference type="RefSeq" id="WP_380804491.1">
    <property type="nucleotide sequence ID" value="NZ_JBHUIV010000020.1"/>
</dbReference>
<feature type="domain" description="GIY-YIG" evidence="1">
    <location>
        <begin position="2"/>
        <end position="42"/>
    </location>
</feature>
<dbReference type="Pfam" id="PF01541">
    <property type="entry name" value="GIY-YIG"/>
    <property type="match status" value="1"/>
</dbReference>
<gene>
    <name evidence="2" type="ORF">ACFSKV_15035</name>
</gene>
<sequence length="52" mass="6017">MHNSSRNPSTKNGIPWVLVYFCKCESRPEAMKLEKQIKNLGTSRFFEKLKSG</sequence>
<keyword evidence="3" id="KW-1185">Reference proteome</keyword>
<comment type="caution">
    <text evidence="2">The sequence shown here is derived from an EMBL/GenBank/DDBJ whole genome shotgun (WGS) entry which is preliminary data.</text>
</comment>
<dbReference type="InterPro" id="IPR000305">
    <property type="entry name" value="GIY-YIG_endonuc"/>
</dbReference>
<evidence type="ECO:0000313" key="3">
    <source>
        <dbReference type="Proteomes" id="UP001597414"/>
    </source>
</evidence>
<evidence type="ECO:0000313" key="2">
    <source>
        <dbReference type="EMBL" id="MFD2202891.1"/>
    </source>
</evidence>
<dbReference type="EMBL" id="JBHUIV010000020">
    <property type="protein sequence ID" value="MFD2202891.1"/>
    <property type="molecule type" value="Genomic_DNA"/>
</dbReference>
<protein>
    <submittedName>
        <fullName evidence="2">GIY-YIG nuclease family protein</fullName>
    </submittedName>
</protein>
<evidence type="ECO:0000259" key="1">
    <source>
        <dbReference type="Pfam" id="PF01541"/>
    </source>
</evidence>
<accession>A0ABW5BDQ1</accession>
<name>A0ABW5BDQ1_9BACT</name>
<dbReference type="Gene3D" id="3.40.1440.10">
    <property type="entry name" value="GIY-YIG endonuclease"/>
    <property type="match status" value="1"/>
</dbReference>
<organism evidence="2 3">
    <name type="scientific">Shivajiella indica</name>
    <dbReference type="NCBI Taxonomy" id="872115"/>
    <lineage>
        <taxon>Bacteria</taxon>
        <taxon>Pseudomonadati</taxon>
        <taxon>Bacteroidota</taxon>
        <taxon>Cytophagia</taxon>
        <taxon>Cytophagales</taxon>
        <taxon>Cyclobacteriaceae</taxon>
        <taxon>Shivajiella</taxon>
    </lineage>
</organism>
<dbReference type="InterPro" id="IPR035901">
    <property type="entry name" value="GIY-YIG_endonuc_sf"/>
</dbReference>
<dbReference type="Proteomes" id="UP001597414">
    <property type="component" value="Unassembled WGS sequence"/>
</dbReference>
<proteinExistence type="predicted"/>